<sequence length="52" mass="5562">MNQCFHDRLGRVEVASRKGTLSSNVLLGVRTVVKPAHAVKAESLASGAEKSR</sequence>
<evidence type="ECO:0000313" key="2">
    <source>
        <dbReference type="Proteomes" id="UP000054485"/>
    </source>
</evidence>
<dbReference type="InParanoid" id="A0A0D0BF03"/>
<gene>
    <name evidence="1" type="ORF">CY34DRAFT_798450</name>
</gene>
<dbReference type="HOGENOM" id="CLU_3088900_0_0_1"/>
<keyword evidence="2" id="KW-1185">Reference proteome</keyword>
<name>A0A0D0BF03_9AGAM</name>
<dbReference type="Proteomes" id="UP000054485">
    <property type="component" value="Unassembled WGS sequence"/>
</dbReference>
<reference evidence="1 2" key="1">
    <citation type="submission" date="2014-04" db="EMBL/GenBank/DDBJ databases">
        <authorList>
            <consortium name="DOE Joint Genome Institute"/>
            <person name="Kuo A."/>
            <person name="Ruytinx J."/>
            <person name="Rineau F."/>
            <person name="Colpaert J."/>
            <person name="Kohler A."/>
            <person name="Nagy L.G."/>
            <person name="Floudas D."/>
            <person name="Copeland A."/>
            <person name="Barry K.W."/>
            <person name="Cichocki N."/>
            <person name="Veneault-Fourrey C."/>
            <person name="LaButti K."/>
            <person name="Lindquist E.A."/>
            <person name="Lipzen A."/>
            <person name="Lundell T."/>
            <person name="Morin E."/>
            <person name="Murat C."/>
            <person name="Sun H."/>
            <person name="Tunlid A."/>
            <person name="Henrissat B."/>
            <person name="Grigoriev I.V."/>
            <person name="Hibbett D.S."/>
            <person name="Martin F."/>
            <person name="Nordberg H.P."/>
            <person name="Cantor M.N."/>
            <person name="Hua S.X."/>
        </authorList>
    </citation>
    <scope>NUCLEOTIDE SEQUENCE [LARGE SCALE GENOMIC DNA]</scope>
    <source>
        <strain evidence="1 2">UH-Slu-Lm8-n1</strain>
    </source>
</reference>
<dbReference type="AlphaFoldDB" id="A0A0D0BF03"/>
<organism evidence="1 2">
    <name type="scientific">Suillus luteus UH-Slu-Lm8-n1</name>
    <dbReference type="NCBI Taxonomy" id="930992"/>
    <lineage>
        <taxon>Eukaryota</taxon>
        <taxon>Fungi</taxon>
        <taxon>Dikarya</taxon>
        <taxon>Basidiomycota</taxon>
        <taxon>Agaricomycotina</taxon>
        <taxon>Agaricomycetes</taxon>
        <taxon>Agaricomycetidae</taxon>
        <taxon>Boletales</taxon>
        <taxon>Suillineae</taxon>
        <taxon>Suillaceae</taxon>
        <taxon>Suillus</taxon>
    </lineage>
</organism>
<proteinExistence type="predicted"/>
<dbReference type="EMBL" id="KN835139">
    <property type="protein sequence ID" value="KIK48334.1"/>
    <property type="molecule type" value="Genomic_DNA"/>
</dbReference>
<evidence type="ECO:0000313" key="1">
    <source>
        <dbReference type="EMBL" id="KIK48334.1"/>
    </source>
</evidence>
<reference evidence="2" key="2">
    <citation type="submission" date="2015-01" db="EMBL/GenBank/DDBJ databases">
        <title>Evolutionary Origins and Diversification of the Mycorrhizal Mutualists.</title>
        <authorList>
            <consortium name="DOE Joint Genome Institute"/>
            <consortium name="Mycorrhizal Genomics Consortium"/>
            <person name="Kohler A."/>
            <person name="Kuo A."/>
            <person name="Nagy L.G."/>
            <person name="Floudas D."/>
            <person name="Copeland A."/>
            <person name="Barry K.W."/>
            <person name="Cichocki N."/>
            <person name="Veneault-Fourrey C."/>
            <person name="LaButti K."/>
            <person name="Lindquist E.A."/>
            <person name="Lipzen A."/>
            <person name="Lundell T."/>
            <person name="Morin E."/>
            <person name="Murat C."/>
            <person name="Riley R."/>
            <person name="Ohm R."/>
            <person name="Sun H."/>
            <person name="Tunlid A."/>
            <person name="Henrissat B."/>
            <person name="Grigoriev I.V."/>
            <person name="Hibbett D.S."/>
            <person name="Martin F."/>
        </authorList>
    </citation>
    <scope>NUCLEOTIDE SEQUENCE [LARGE SCALE GENOMIC DNA]</scope>
    <source>
        <strain evidence="2">UH-Slu-Lm8-n1</strain>
    </source>
</reference>
<accession>A0A0D0BF03</accession>
<protein>
    <submittedName>
        <fullName evidence="1">Uncharacterized protein</fullName>
    </submittedName>
</protein>